<feature type="chain" id="PRO_5014488290" description="FAD:protein FMN transferase" evidence="20">
    <location>
        <begin position="25"/>
        <end position="343"/>
    </location>
</feature>
<dbReference type="PROSITE" id="PS51257">
    <property type="entry name" value="PROKAR_LIPOPROTEIN"/>
    <property type="match status" value="1"/>
</dbReference>
<proteinExistence type="inferred from homology"/>
<name>A0A2K9LQM9_9GAMM</name>
<dbReference type="InterPro" id="IPR024932">
    <property type="entry name" value="ApbE"/>
</dbReference>
<dbReference type="Pfam" id="PF02424">
    <property type="entry name" value="ApbE"/>
    <property type="match status" value="1"/>
</dbReference>
<dbReference type="KEGG" id="kak:Kalk_20125"/>
<dbReference type="PANTHER" id="PTHR30040">
    <property type="entry name" value="THIAMINE BIOSYNTHESIS LIPOPROTEIN APBE"/>
    <property type="match status" value="1"/>
</dbReference>
<evidence type="ECO:0000256" key="8">
    <source>
        <dbReference type="ARBA" id="ARBA00022723"/>
    </source>
</evidence>
<dbReference type="GO" id="GO:0005886">
    <property type="term" value="C:plasma membrane"/>
    <property type="evidence" value="ECO:0007669"/>
    <property type="project" value="UniProtKB-SubCell"/>
</dbReference>
<evidence type="ECO:0000256" key="16">
    <source>
        <dbReference type="ARBA" id="ARBA00048540"/>
    </source>
</evidence>
<comment type="similarity">
    <text evidence="1 18 20">Belongs to the ApbE family.</text>
</comment>
<feature type="binding site" evidence="19">
    <location>
        <position position="292"/>
    </location>
    <ligand>
        <name>Mg(2+)</name>
        <dbReference type="ChEBI" id="CHEBI:18420"/>
    </ligand>
</feature>
<evidence type="ECO:0000313" key="21">
    <source>
        <dbReference type="EMBL" id="AUM14593.1"/>
    </source>
</evidence>
<dbReference type="PIRSF" id="PIRSF006268">
    <property type="entry name" value="ApbE"/>
    <property type="match status" value="1"/>
</dbReference>
<evidence type="ECO:0000256" key="9">
    <source>
        <dbReference type="ARBA" id="ARBA00022729"/>
    </source>
</evidence>
<keyword evidence="9 20" id="KW-0732">Signal</keyword>
<keyword evidence="4" id="KW-1003">Cell membrane</keyword>
<keyword evidence="12" id="KW-0472">Membrane</keyword>
<evidence type="ECO:0000256" key="13">
    <source>
        <dbReference type="ARBA" id="ARBA00023139"/>
    </source>
</evidence>
<evidence type="ECO:0000256" key="12">
    <source>
        <dbReference type="ARBA" id="ARBA00023136"/>
    </source>
</evidence>
<dbReference type="PANTHER" id="PTHR30040:SF2">
    <property type="entry name" value="FAD:PROTEIN FMN TRANSFERASE"/>
    <property type="match status" value="1"/>
</dbReference>
<dbReference type="EMBL" id="CP022684">
    <property type="protein sequence ID" value="AUM14593.1"/>
    <property type="molecule type" value="Genomic_DNA"/>
</dbReference>
<evidence type="ECO:0000256" key="20">
    <source>
        <dbReference type="RuleBase" id="RU363002"/>
    </source>
</evidence>
<dbReference type="SUPFAM" id="SSF143631">
    <property type="entry name" value="ApbE-like"/>
    <property type="match status" value="1"/>
</dbReference>
<feature type="binding site" evidence="19">
    <location>
        <position position="178"/>
    </location>
    <ligand>
        <name>Mg(2+)</name>
        <dbReference type="ChEBI" id="CHEBI:18420"/>
    </ligand>
</feature>
<dbReference type="AlphaFoldDB" id="A0A2K9LQM9"/>
<evidence type="ECO:0000256" key="1">
    <source>
        <dbReference type="ARBA" id="ARBA00008282"/>
    </source>
</evidence>
<keyword evidence="11 18" id="KW-0460">Magnesium</keyword>
<evidence type="ECO:0000256" key="15">
    <source>
        <dbReference type="ARBA" id="ARBA00031306"/>
    </source>
</evidence>
<evidence type="ECO:0000256" key="14">
    <source>
        <dbReference type="ARBA" id="ARBA00023288"/>
    </source>
</evidence>
<evidence type="ECO:0000256" key="6">
    <source>
        <dbReference type="ARBA" id="ARBA00022630"/>
    </source>
</evidence>
<evidence type="ECO:0000313" key="22">
    <source>
        <dbReference type="Proteomes" id="UP000235116"/>
    </source>
</evidence>
<comment type="catalytic activity">
    <reaction evidence="16 18 20">
        <text>L-threonyl-[protein] + FAD = FMN-L-threonyl-[protein] + AMP + H(+)</text>
        <dbReference type="Rhea" id="RHEA:36847"/>
        <dbReference type="Rhea" id="RHEA-COMP:11060"/>
        <dbReference type="Rhea" id="RHEA-COMP:11061"/>
        <dbReference type="ChEBI" id="CHEBI:15378"/>
        <dbReference type="ChEBI" id="CHEBI:30013"/>
        <dbReference type="ChEBI" id="CHEBI:57692"/>
        <dbReference type="ChEBI" id="CHEBI:74257"/>
        <dbReference type="ChEBI" id="CHEBI:456215"/>
        <dbReference type="EC" id="2.7.1.180"/>
    </reaction>
</comment>
<dbReference type="GO" id="GO:0046872">
    <property type="term" value="F:metal ion binding"/>
    <property type="evidence" value="ECO:0007669"/>
    <property type="project" value="UniProtKB-UniRule"/>
</dbReference>
<evidence type="ECO:0000256" key="19">
    <source>
        <dbReference type="PIRSR" id="PIRSR006268-2"/>
    </source>
</evidence>
<dbReference type="Gene3D" id="3.10.520.10">
    <property type="entry name" value="ApbE-like domains"/>
    <property type="match status" value="1"/>
</dbReference>
<gene>
    <name evidence="21" type="ORF">Kalk_20125</name>
</gene>
<dbReference type="FunFam" id="3.10.520.10:FF:000001">
    <property type="entry name" value="FAD:protein FMN transferase"/>
    <property type="match status" value="1"/>
</dbReference>
<dbReference type="GO" id="GO:0016740">
    <property type="term" value="F:transferase activity"/>
    <property type="evidence" value="ECO:0007669"/>
    <property type="project" value="UniProtKB-UniRule"/>
</dbReference>
<protein>
    <recommendedName>
        <fullName evidence="3 18">FAD:protein FMN transferase</fullName>
        <ecNumber evidence="2 18">2.7.1.180</ecNumber>
    </recommendedName>
    <alternativeName>
        <fullName evidence="15 18">Flavin transferase</fullName>
    </alternativeName>
</protein>
<keyword evidence="13" id="KW-0564">Palmitate</keyword>
<comment type="cofactor">
    <cofactor evidence="19">
        <name>Mg(2+)</name>
        <dbReference type="ChEBI" id="CHEBI:18420"/>
    </cofactor>
    <cofactor evidence="19">
        <name>Mn(2+)</name>
        <dbReference type="ChEBI" id="CHEBI:29035"/>
    </cofactor>
    <text evidence="19">Magnesium. Can also use manganese.</text>
</comment>
<keyword evidence="5 20" id="KW-0997">Cell inner membrane</keyword>
<evidence type="ECO:0000256" key="7">
    <source>
        <dbReference type="ARBA" id="ARBA00022679"/>
    </source>
</evidence>
<evidence type="ECO:0000256" key="3">
    <source>
        <dbReference type="ARBA" id="ARBA00016337"/>
    </source>
</evidence>
<keyword evidence="14 20" id="KW-0449">Lipoprotein</keyword>
<organism evidence="21 22">
    <name type="scientific">Ketobacter alkanivorans</name>
    <dbReference type="NCBI Taxonomy" id="1917421"/>
    <lineage>
        <taxon>Bacteria</taxon>
        <taxon>Pseudomonadati</taxon>
        <taxon>Pseudomonadota</taxon>
        <taxon>Gammaproteobacteria</taxon>
        <taxon>Pseudomonadales</taxon>
        <taxon>Ketobacteraceae</taxon>
        <taxon>Ketobacter</taxon>
    </lineage>
</organism>
<keyword evidence="8 18" id="KW-0479">Metal-binding</keyword>
<keyword evidence="6 18" id="KW-0285">Flavoprotein</keyword>
<evidence type="ECO:0000256" key="4">
    <source>
        <dbReference type="ARBA" id="ARBA00022475"/>
    </source>
</evidence>
<dbReference type="OrthoDB" id="9778595at2"/>
<dbReference type="InterPro" id="IPR003374">
    <property type="entry name" value="ApbE-like_sf"/>
</dbReference>
<keyword evidence="22" id="KW-1185">Reference proteome</keyword>
<sequence>MKKLQPVMISLVWFSLLITGCSRSGGPDVLEFSGPTMGTWYTVKVVDLPKTTTPEAVAQVIEEQLNNVNGKMSTYQPESELSRFNQTAPGELFTVSSDTFEVLTKSLEIWRLSQGAFDITIGPLVNLWGFGPDGRPEKIPGKKEMKAAWGRVGADRLSLHIDDLQIVKQKDLYLDLSAIAKGYAVDRVAQALENMGIRRYLVEVGGEIRAGNSKAHDLSWQVAVEEPISNLRQIHKVIKLDNAAMATSGDYRNYYEYQGRRYSHTIDPRNGRPVDHKVASASVIMPLCADADAWATAMMVLGPEQGMEVAEANHIAVYMLLKSEQGFESIHSTAFERYLQEAR</sequence>
<feature type="signal peptide" evidence="20">
    <location>
        <begin position="1"/>
        <end position="24"/>
    </location>
</feature>
<evidence type="ECO:0000256" key="5">
    <source>
        <dbReference type="ARBA" id="ARBA00022519"/>
    </source>
</evidence>
<evidence type="ECO:0000256" key="17">
    <source>
        <dbReference type="ARBA" id="ARBA00060485"/>
    </source>
</evidence>
<comment type="subcellular location">
    <subcellularLocation>
        <location evidence="17 20">Cell inner membrane</location>
        <topology evidence="17 20">Lipid-anchor</topology>
        <orientation evidence="17 20">Periplasmic side</orientation>
    </subcellularLocation>
</comment>
<comment type="function">
    <text evidence="20">Flavin transferase that catalyzes the transfer of the FMN moiety of FAD and its covalent binding to the hydroxyl group of a threonine residue in a target flavoprotein.</text>
</comment>
<reference evidence="22" key="1">
    <citation type="submission" date="2017-08" db="EMBL/GenBank/DDBJ databases">
        <title>Direct submision.</title>
        <authorList>
            <person name="Kim S.-J."/>
            <person name="Rhee S.-K."/>
        </authorList>
    </citation>
    <scope>NUCLEOTIDE SEQUENCE [LARGE SCALE GENOMIC DNA]</scope>
    <source>
        <strain evidence="22">GI5</strain>
    </source>
</reference>
<dbReference type="EC" id="2.7.1.180" evidence="2 18"/>
<accession>A0A2K9LQM9</accession>
<evidence type="ECO:0000256" key="11">
    <source>
        <dbReference type="ARBA" id="ARBA00022842"/>
    </source>
</evidence>
<evidence type="ECO:0000256" key="2">
    <source>
        <dbReference type="ARBA" id="ARBA00011955"/>
    </source>
</evidence>
<evidence type="ECO:0000256" key="10">
    <source>
        <dbReference type="ARBA" id="ARBA00022827"/>
    </source>
</evidence>
<keyword evidence="7 18" id="KW-0808">Transferase</keyword>
<dbReference type="Proteomes" id="UP000235116">
    <property type="component" value="Chromosome"/>
</dbReference>
<dbReference type="RefSeq" id="WP_101895966.1">
    <property type="nucleotide sequence ID" value="NZ_CP022684.1"/>
</dbReference>
<keyword evidence="10 18" id="KW-0274">FAD</keyword>
<evidence type="ECO:0000256" key="18">
    <source>
        <dbReference type="PIRNR" id="PIRNR006268"/>
    </source>
</evidence>
<feature type="binding site" evidence="19">
    <location>
        <position position="296"/>
    </location>
    <ligand>
        <name>Mg(2+)</name>
        <dbReference type="ChEBI" id="CHEBI:18420"/>
    </ligand>
</feature>